<dbReference type="EMBL" id="JYDU01000031">
    <property type="protein sequence ID" value="KRX97530.1"/>
    <property type="molecule type" value="Genomic_DNA"/>
</dbReference>
<protein>
    <submittedName>
        <fullName evidence="2">Uncharacterized protein</fullName>
    </submittedName>
</protein>
<keyword evidence="1" id="KW-1133">Transmembrane helix</keyword>
<organism evidence="2 3">
    <name type="scientific">Trichinella pseudospiralis</name>
    <name type="common">Parasitic roundworm</name>
    <dbReference type="NCBI Taxonomy" id="6337"/>
    <lineage>
        <taxon>Eukaryota</taxon>
        <taxon>Metazoa</taxon>
        <taxon>Ecdysozoa</taxon>
        <taxon>Nematoda</taxon>
        <taxon>Enoplea</taxon>
        <taxon>Dorylaimia</taxon>
        <taxon>Trichinellida</taxon>
        <taxon>Trichinellidae</taxon>
        <taxon>Trichinella</taxon>
    </lineage>
</organism>
<gene>
    <name evidence="2" type="ORF">T4E_3645</name>
</gene>
<dbReference type="Proteomes" id="UP000054815">
    <property type="component" value="Unassembled WGS sequence"/>
</dbReference>
<evidence type="ECO:0000313" key="3">
    <source>
        <dbReference type="Proteomes" id="UP000054815"/>
    </source>
</evidence>
<sequence length="177" mass="19997">MKGANPSTGSVGHMKQNTFLSIHIPPPDAHSSPAAHTVHLLLFYIPSLPCIHLIELAGNSNVAGYAFACSIVFVLPFFISVLSFYSREIFIQSFSSLPQIRNEKLCERWLFLLVRLFVGSVNFAHHCTVKQNGLLNGYDNFHTFNWFQKLCFSCTQSSRWSTTALLLLAVEPRYRTE</sequence>
<comment type="caution">
    <text evidence="2">The sequence shown here is derived from an EMBL/GenBank/DDBJ whole genome shotgun (WGS) entry which is preliminary data.</text>
</comment>
<keyword evidence="1" id="KW-0812">Transmembrane</keyword>
<reference evidence="2 3" key="1">
    <citation type="submission" date="2015-01" db="EMBL/GenBank/DDBJ databases">
        <title>Evolution of Trichinella species and genotypes.</title>
        <authorList>
            <person name="Korhonen P.K."/>
            <person name="Edoardo P."/>
            <person name="Giuseppe L.R."/>
            <person name="Gasser R.B."/>
        </authorList>
    </citation>
    <scope>NUCLEOTIDE SEQUENCE [LARGE SCALE GENOMIC DNA]</scope>
    <source>
        <strain evidence="2">ISS141</strain>
    </source>
</reference>
<name>A0A0V0YBF0_TRIPS</name>
<dbReference type="AlphaFoldDB" id="A0A0V0YBF0"/>
<feature type="transmembrane region" description="Helical" evidence="1">
    <location>
        <begin position="62"/>
        <end position="85"/>
    </location>
</feature>
<evidence type="ECO:0000256" key="1">
    <source>
        <dbReference type="SAM" id="Phobius"/>
    </source>
</evidence>
<keyword evidence="1" id="KW-0472">Membrane</keyword>
<evidence type="ECO:0000313" key="2">
    <source>
        <dbReference type="EMBL" id="KRX97530.1"/>
    </source>
</evidence>
<proteinExistence type="predicted"/>
<accession>A0A0V0YBF0</accession>